<evidence type="ECO:0000313" key="6">
    <source>
        <dbReference type="EMBL" id="TWI83337.1"/>
    </source>
</evidence>
<dbReference type="GO" id="GO:0000028">
    <property type="term" value="P:ribosomal small subunit assembly"/>
    <property type="evidence" value="ECO:0007669"/>
    <property type="project" value="TreeGrafter"/>
</dbReference>
<sequence length="157" mass="17398">MNLEQKAATIRQMAEELISNDADAFLVDLKLKPGNNIQIFVDGDAGMPISRCIAYNRALYKQIEEAAMFSEGDFSLEVSSPGLEEPLKLTRQYLKNVGRPVEVILKDGRKVNGKLLAAGETEVTVEETKGKGKKQEVLQHTLAYADIKSTKIQIVFN</sequence>
<dbReference type="Pfam" id="PF02576">
    <property type="entry name" value="RimP_N"/>
    <property type="match status" value="1"/>
</dbReference>
<keyword evidence="1 3" id="KW-0963">Cytoplasm</keyword>
<dbReference type="PANTHER" id="PTHR33867:SF1">
    <property type="entry name" value="RIBOSOME MATURATION FACTOR RIMP"/>
    <property type="match status" value="1"/>
</dbReference>
<dbReference type="HAMAP" id="MF_01077">
    <property type="entry name" value="RimP"/>
    <property type="match status" value="1"/>
</dbReference>
<name>A0A562SPY6_9BACT</name>
<evidence type="ECO:0000256" key="2">
    <source>
        <dbReference type="ARBA" id="ARBA00022517"/>
    </source>
</evidence>
<gene>
    <name evidence="3" type="primary">rimP</name>
    <name evidence="6" type="ORF">IQ13_1447</name>
</gene>
<evidence type="ECO:0000256" key="3">
    <source>
        <dbReference type="HAMAP-Rule" id="MF_01077"/>
    </source>
</evidence>
<dbReference type="Pfam" id="PF17384">
    <property type="entry name" value="DUF150_C"/>
    <property type="match status" value="1"/>
</dbReference>
<dbReference type="AlphaFoldDB" id="A0A562SPY6"/>
<evidence type="ECO:0000256" key="1">
    <source>
        <dbReference type="ARBA" id="ARBA00022490"/>
    </source>
</evidence>
<comment type="subcellular location">
    <subcellularLocation>
        <location evidence="3">Cytoplasm</location>
    </subcellularLocation>
</comment>
<dbReference type="RefSeq" id="WP_144885404.1">
    <property type="nucleotide sequence ID" value="NZ_VLLE01000003.1"/>
</dbReference>
<feature type="domain" description="Ribosome maturation factor RimP C-terminal" evidence="5">
    <location>
        <begin position="87"/>
        <end position="156"/>
    </location>
</feature>
<comment type="function">
    <text evidence="3">Required for maturation of 30S ribosomal subunits.</text>
</comment>
<dbReference type="Gene3D" id="3.30.300.70">
    <property type="entry name" value="RimP-like superfamily, N-terminal"/>
    <property type="match status" value="1"/>
</dbReference>
<dbReference type="InterPro" id="IPR003728">
    <property type="entry name" value="Ribosome_maturation_RimP"/>
</dbReference>
<dbReference type="GO" id="GO:0005829">
    <property type="term" value="C:cytosol"/>
    <property type="evidence" value="ECO:0007669"/>
    <property type="project" value="TreeGrafter"/>
</dbReference>
<reference evidence="6 7" key="1">
    <citation type="journal article" date="2015" name="Stand. Genomic Sci.">
        <title>Genomic Encyclopedia of Bacterial and Archaeal Type Strains, Phase III: the genomes of soil and plant-associated and newly described type strains.</title>
        <authorList>
            <person name="Whitman W.B."/>
            <person name="Woyke T."/>
            <person name="Klenk H.P."/>
            <person name="Zhou Y."/>
            <person name="Lilburn T.G."/>
            <person name="Beck B.J."/>
            <person name="De Vos P."/>
            <person name="Vandamme P."/>
            <person name="Eisen J.A."/>
            <person name="Garrity G."/>
            <person name="Hugenholtz P."/>
            <person name="Kyrpides N.C."/>
        </authorList>
    </citation>
    <scope>NUCLEOTIDE SEQUENCE [LARGE SCALE GENOMIC DNA]</scope>
    <source>
        <strain evidence="6 7">CGMCC 1.7271</strain>
    </source>
</reference>
<dbReference type="EMBL" id="VLLE01000003">
    <property type="protein sequence ID" value="TWI83337.1"/>
    <property type="molecule type" value="Genomic_DNA"/>
</dbReference>
<accession>A0A562SPY6</accession>
<dbReference type="SUPFAM" id="SSF75420">
    <property type="entry name" value="YhbC-like, N-terminal domain"/>
    <property type="match status" value="1"/>
</dbReference>
<protein>
    <recommendedName>
        <fullName evidence="3">Ribosome maturation factor RimP</fullName>
    </recommendedName>
</protein>
<evidence type="ECO:0000259" key="5">
    <source>
        <dbReference type="Pfam" id="PF17384"/>
    </source>
</evidence>
<dbReference type="CDD" id="cd01734">
    <property type="entry name" value="YlxS_C"/>
    <property type="match status" value="1"/>
</dbReference>
<proteinExistence type="inferred from homology"/>
<comment type="similarity">
    <text evidence="3">Belongs to the RimP family.</text>
</comment>
<organism evidence="6 7">
    <name type="scientific">Lacibacter cauensis</name>
    <dbReference type="NCBI Taxonomy" id="510947"/>
    <lineage>
        <taxon>Bacteria</taxon>
        <taxon>Pseudomonadati</taxon>
        <taxon>Bacteroidota</taxon>
        <taxon>Chitinophagia</taxon>
        <taxon>Chitinophagales</taxon>
        <taxon>Chitinophagaceae</taxon>
        <taxon>Lacibacter</taxon>
    </lineage>
</organism>
<feature type="domain" description="Ribosome maturation factor RimP N-terminal" evidence="4">
    <location>
        <begin position="26"/>
        <end position="84"/>
    </location>
</feature>
<comment type="caution">
    <text evidence="6">The sequence shown here is derived from an EMBL/GenBank/DDBJ whole genome shotgun (WGS) entry which is preliminary data.</text>
</comment>
<dbReference type="InterPro" id="IPR028998">
    <property type="entry name" value="RimP_C"/>
</dbReference>
<dbReference type="OrthoDB" id="9789702at2"/>
<dbReference type="InterPro" id="IPR028989">
    <property type="entry name" value="RimP_N"/>
</dbReference>
<evidence type="ECO:0000313" key="7">
    <source>
        <dbReference type="Proteomes" id="UP000316167"/>
    </source>
</evidence>
<dbReference type="InterPro" id="IPR035956">
    <property type="entry name" value="RimP_N_sf"/>
</dbReference>
<dbReference type="PANTHER" id="PTHR33867">
    <property type="entry name" value="RIBOSOME MATURATION FACTOR RIMP"/>
    <property type="match status" value="1"/>
</dbReference>
<evidence type="ECO:0000259" key="4">
    <source>
        <dbReference type="Pfam" id="PF02576"/>
    </source>
</evidence>
<keyword evidence="7" id="KW-1185">Reference proteome</keyword>
<keyword evidence="2 3" id="KW-0690">Ribosome biogenesis</keyword>
<dbReference type="GO" id="GO:0006412">
    <property type="term" value="P:translation"/>
    <property type="evidence" value="ECO:0007669"/>
    <property type="project" value="TreeGrafter"/>
</dbReference>
<dbReference type="Proteomes" id="UP000316167">
    <property type="component" value="Unassembled WGS sequence"/>
</dbReference>